<reference evidence="1" key="1">
    <citation type="submission" date="2022-08" db="EMBL/GenBank/DDBJ databases">
        <title>Genome Sequence of Lecanicillium fungicola.</title>
        <authorList>
            <person name="Buettner E."/>
        </authorList>
    </citation>
    <scope>NUCLEOTIDE SEQUENCE</scope>
    <source>
        <strain evidence="1">Babe33</strain>
    </source>
</reference>
<organism evidence="1 2">
    <name type="scientific">Zarea fungicola</name>
    <dbReference type="NCBI Taxonomy" id="93591"/>
    <lineage>
        <taxon>Eukaryota</taxon>
        <taxon>Fungi</taxon>
        <taxon>Dikarya</taxon>
        <taxon>Ascomycota</taxon>
        <taxon>Pezizomycotina</taxon>
        <taxon>Sordariomycetes</taxon>
        <taxon>Hypocreomycetidae</taxon>
        <taxon>Hypocreales</taxon>
        <taxon>Cordycipitaceae</taxon>
        <taxon>Zarea</taxon>
    </lineage>
</organism>
<accession>A0ACC1N957</accession>
<sequence>MADQITKPAETSDLELAVHEAKDDVSVRSGRGKEFSSPIIDEEAERSYLRKLDTWLLPFLSMMYFFNSVDRSNVANAKTDHMDTDLGFKGNEYRYFNPCSLSQRDWAQQLIIFLVSSSSCSTFHSVASICPPTCSPKSSLANGPYPP</sequence>
<evidence type="ECO:0000313" key="2">
    <source>
        <dbReference type="Proteomes" id="UP001143910"/>
    </source>
</evidence>
<comment type="caution">
    <text evidence="1">The sequence shown here is derived from an EMBL/GenBank/DDBJ whole genome shotgun (WGS) entry which is preliminary data.</text>
</comment>
<evidence type="ECO:0000313" key="1">
    <source>
        <dbReference type="EMBL" id="KAJ2975156.1"/>
    </source>
</evidence>
<dbReference type="EMBL" id="JANJQO010000741">
    <property type="protein sequence ID" value="KAJ2975156.1"/>
    <property type="molecule type" value="Genomic_DNA"/>
</dbReference>
<proteinExistence type="predicted"/>
<gene>
    <name evidence="1" type="ORF">NQ176_g5671</name>
</gene>
<keyword evidence="2" id="KW-1185">Reference proteome</keyword>
<dbReference type="Proteomes" id="UP001143910">
    <property type="component" value="Unassembled WGS sequence"/>
</dbReference>
<name>A0ACC1N957_9HYPO</name>
<protein>
    <submittedName>
        <fullName evidence="1">Uncharacterized protein</fullName>
    </submittedName>
</protein>